<gene>
    <name evidence="2" type="ORF">SAMN05518846_11325</name>
</gene>
<dbReference type="Proteomes" id="UP000198915">
    <property type="component" value="Unassembled WGS sequence"/>
</dbReference>
<name>A0A1I3ZE33_9BACL</name>
<dbReference type="AlphaFoldDB" id="A0A1I3ZE33"/>
<reference evidence="3" key="1">
    <citation type="submission" date="2016-10" db="EMBL/GenBank/DDBJ databases">
        <authorList>
            <person name="Varghese N."/>
            <person name="Submissions S."/>
        </authorList>
    </citation>
    <scope>NUCLEOTIDE SEQUENCE [LARGE SCALE GENOMIC DNA]</scope>
    <source>
        <strain evidence="3">OK042</strain>
    </source>
</reference>
<dbReference type="RefSeq" id="WP_258957793.1">
    <property type="nucleotide sequence ID" value="NZ_FORT01000013.1"/>
</dbReference>
<dbReference type="SUPFAM" id="SSF49899">
    <property type="entry name" value="Concanavalin A-like lectins/glucanases"/>
    <property type="match status" value="1"/>
</dbReference>
<evidence type="ECO:0000313" key="2">
    <source>
        <dbReference type="EMBL" id="SFK41991.1"/>
    </source>
</evidence>
<protein>
    <submittedName>
        <fullName evidence="2">Uncharacterized protein</fullName>
    </submittedName>
</protein>
<dbReference type="EMBL" id="FORT01000013">
    <property type="protein sequence ID" value="SFK41991.1"/>
    <property type="molecule type" value="Genomic_DNA"/>
</dbReference>
<dbReference type="Gene3D" id="2.60.120.200">
    <property type="match status" value="1"/>
</dbReference>
<feature type="region of interest" description="Disordered" evidence="1">
    <location>
        <begin position="152"/>
        <end position="195"/>
    </location>
</feature>
<proteinExistence type="predicted"/>
<sequence>MQLGRRKGRIGILPHELGEKIYKVEKGLAAFLTATTLMTGGVVGQAPYLNATVHAKETMVKELSPEKQLYRFLFENKIEDGSNAHYPVEVHGKPKYAQGREGLGKAVHFQSTSKDNATWVDLGENDKLKFGADQDFTVSFWVKTPGVDADRGCQDRHGGWPPNGCSRQAGKSKNYGKNRRWQQNSESRCHGDKLN</sequence>
<evidence type="ECO:0000313" key="3">
    <source>
        <dbReference type="Proteomes" id="UP000198915"/>
    </source>
</evidence>
<keyword evidence="3" id="KW-1185">Reference proteome</keyword>
<accession>A0A1I3ZE33</accession>
<dbReference type="InterPro" id="IPR013320">
    <property type="entry name" value="ConA-like_dom_sf"/>
</dbReference>
<evidence type="ECO:0000256" key="1">
    <source>
        <dbReference type="SAM" id="MobiDB-lite"/>
    </source>
</evidence>
<organism evidence="2 3">
    <name type="scientific">Brevibacillus centrosporus</name>
    <dbReference type="NCBI Taxonomy" id="54910"/>
    <lineage>
        <taxon>Bacteria</taxon>
        <taxon>Bacillati</taxon>
        <taxon>Bacillota</taxon>
        <taxon>Bacilli</taxon>
        <taxon>Bacillales</taxon>
        <taxon>Paenibacillaceae</taxon>
        <taxon>Brevibacillus</taxon>
    </lineage>
</organism>